<accession>A0A1G9Z7Z7</accession>
<reference evidence="13" key="1">
    <citation type="submission" date="2016-10" db="EMBL/GenBank/DDBJ databases">
        <authorList>
            <person name="Varghese N."/>
            <person name="Submissions S."/>
        </authorList>
    </citation>
    <scope>NUCLEOTIDE SEQUENCE [LARGE SCALE GENOMIC DNA]</scope>
    <source>
        <strain evidence="13">M83</strain>
    </source>
</reference>
<dbReference type="InterPro" id="IPR012823">
    <property type="entry name" value="Flagell_FliJ"/>
</dbReference>
<protein>
    <recommendedName>
        <fullName evidence="3">Flagellar FliJ protein</fullName>
    </recommendedName>
</protein>
<proteinExistence type="inferred from homology"/>
<sequence>MAKFVYRMENVLKLKEQIESQRQMEFVQAQNKVLEEEEKMKALINRYRGYVNDQKEASKNKISIVNLRHFGDCIRVTKELIKAETVQVKVAKKNLEVAQKRLADAVMERKIQDKLKERAFEEFKQELSKEEMKEIDEVISFNYNNRSI</sequence>
<dbReference type="RefSeq" id="WP_027431357.1">
    <property type="nucleotide sequence ID" value="NZ_FNHZ01000007.1"/>
</dbReference>
<evidence type="ECO:0000256" key="10">
    <source>
        <dbReference type="ARBA" id="ARBA00023225"/>
    </source>
</evidence>
<comment type="subcellular location">
    <subcellularLocation>
        <location evidence="1">Cell membrane</location>
        <topology evidence="1">Peripheral membrane protein</topology>
        <orientation evidence="1">Cytoplasmic side</orientation>
    </subcellularLocation>
</comment>
<evidence type="ECO:0000256" key="9">
    <source>
        <dbReference type="ARBA" id="ARBA00023136"/>
    </source>
</evidence>
<dbReference type="EMBL" id="FNHZ01000007">
    <property type="protein sequence ID" value="SDN17479.1"/>
    <property type="molecule type" value="Genomic_DNA"/>
</dbReference>
<keyword evidence="5" id="KW-1003">Cell membrane</keyword>
<dbReference type="Proteomes" id="UP000187651">
    <property type="component" value="Unassembled WGS sequence"/>
</dbReference>
<keyword evidence="10" id="KW-1006">Bacterial flagellum protein export</keyword>
<evidence type="ECO:0000256" key="11">
    <source>
        <dbReference type="SAM" id="Coils"/>
    </source>
</evidence>
<dbReference type="Pfam" id="PF02050">
    <property type="entry name" value="FliJ"/>
    <property type="match status" value="1"/>
</dbReference>
<keyword evidence="12" id="KW-0969">Cilium</keyword>
<gene>
    <name evidence="12" type="ORF">SAMN05216544_2072</name>
</gene>
<keyword evidence="7" id="KW-1005">Bacterial flagellum biogenesis</keyword>
<keyword evidence="8" id="KW-0653">Protein transport</keyword>
<keyword evidence="6" id="KW-0145">Chemotaxis</keyword>
<dbReference type="GO" id="GO:0005886">
    <property type="term" value="C:plasma membrane"/>
    <property type="evidence" value="ECO:0007669"/>
    <property type="project" value="UniProtKB-SubCell"/>
</dbReference>
<feature type="coiled-coil region" evidence="11">
    <location>
        <begin position="17"/>
        <end position="46"/>
    </location>
</feature>
<dbReference type="GO" id="GO:0006935">
    <property type="term" value="P:chemotaxis"/>
    <property type="evidence" value="ECO:0007669"/>
    <property type="project" value="UniProtKB-KW"/>
</dbReference>
<keyword evidence="9" id="KW-0472">Membrane</keyword>
<evidence type="ECO:0000313" key="13">
    <source>
        <dbReference type="Proteomes" id="UP000187651"/>
    </source>
</evidence>
<dbReference type="Gene3D" id="1.10.287.1700">
    <property type="match status" value="1"/>
</dbReference>
<keyword evidence="4" id="KW-0813">Transport</keyword>
<dbReference type="AlphaFoldDB" id="A0A1G9Z7Z7"/>
<keyword evidence="11" id="KW-0175">Coiled coil</keyword>
<dbReference type="NCBIfam" id="TIGR02473">
    <property type="entry name" value="flagell_FliJ"/>
    <property type="match status" value="1"/>
</dbReference>
<keyword evidence="12" id="KW-0282">Flagellum</keyword>
<evidence type="ECO:0000256" key="4">
    <source>
        <dbReference type="ARBA" id="ARBA00022448"/>
    </source>
</evidence>
<keyword evidence="13" id="KW-1185">Reference proteome</keyword>
<evidence type="ECO:0000313" key="12">
    <source>
        <dbReference type="EMBL" id="SDN17479.1"/>
    </source>
</evidence>
<dbReference type="OrthoDB" id="1767518at2"/>
<dbReference type="InterPro" id="IPR053716">
    <property type="entry name" value="Flag_assembly_chemotaxis_eff"/>
</dbReference>
<evidence type="ECO:0000256" key="5">
    <source>
        <dbReference type="ARBA" id="ARBA00022475"/>
    </source>
</evidence>
<evidence type="ECO:0000256" key="7">
    <source>
        <dbReference type="ARBA" id="ARBA00022795"/>
    </source>
</evidence>
<feature type="coiled-coil region" evidence="11">
    <location>
        <begin position="81"/>
        <end position="108"/>
    </location>
</feature>
<evidence type="ECO:0000256" key="2">
    <source>
        <dbReference type="ARBA" id="ARBA00010004"/>
    </source>
</evidence>
<dbReference type="GO" id="GO:0071973">
    <property type="term" value="P:bacterial-type flagellum-dependent cell motility"/>
    <property type="evidence" value="ECO:0007669"/>
    <property type="project" value="InterPro"/>
</dbReference>
<evidence type="ECO:0000256" key="3">
    <source>
        <dbReference type="ARBA" id="ARBA00020392"/>
    </source>
</evidence>
<dbReference type="GO" id="GO:0009288">
    <property type="term" value="C:bacterial-type flagellum"/>
    <property type="evidence" value="ECO:0007669"/>
    <property type="project" value="InterPro"/>
</dbReference>
<dbReference type="GO" id="GO:0044781">
    <property type="term" value="P:bacterial-type flagellum organization"/>
    <property type="evidence" value="ECO:0007669"/>
    <property type="project" value="UniProtKB-KW"/>
</dbReference>
<comment type="similarity">
    <text evidence="2">Belongs to the FliJ family.</text>
</comment>
<name>A0A1G9Z7Z7_9FIRM</name>
<evidence type="ECO:0000256" key="8">
    <source>
        <dbReference type="ARBA" id="ARBA00022927"/>
    </source>
</evidence>
<evidence type="ECO:0000256" key="6">
    <source>
        <dbReference type="ARBA" id="ARBA00022500"/>
    </source>
</evidence>
<organism evidence="12 13">
    <name type="scientific">Lachnospira pectinoschiza</name>
    <dbReference type="NCBI Taxonomy" id="28052"/>
    <lineage>
        <taxon>Bacteria</taxon>
        <taxon>Bacillati</taxon>
        <taxon>Bacillota</taxon>
        <taxon>Clostridia</taxon>
        <taxon>Lachnospirales</taxon>
        <taxon>Lachnospiraceae</taxon>
        <taxon>Lachnospira</taxon>
    </lineage>
</organism>
<evidence type="ECO:0000256" key="1">
    <source>
        <dbReference type="ARBA" id="ARBA00004413"/>
    </source>
</evidence>
<keyword evidence="12" id="KW-0966">Cell projection</keyword>
<dbReference type="GO" id="GO:0015031">
    <property type="term" value="P:protein transport"/>
    <property type="evidence" value="ECO:0007669"/>
    <property type="project" value="UniProtKB-KW"/>
</dbReference>